<sequence>MRTLAACAARTEPDVAERCLQQLDAIGLQDPMVRGTFLQLISAQQDPAAKARIFENITPAPLPPQDLAPFLKELESVRGSSDPEVRADGLIRTAAWDRSDAVAGVLREGLYDSNAEIARAAATAVRASNVRTQDIKYALLTLATDAAPDSQLHRSALEALGDFSLNREEYLIYRTALDRAAPESRR</sequence>
<organism evidence="1 2">
    <name type="scientific">Lysobacter enzymogenes</name>
    <dbReference type="NCBI Taxonomy" id="69"/>
    <lineage>
        <taxon>Bacteria</taxon>
        <taxon>Pseudomonadati</taxon>
        <taxon>Pseudomonadota</taxon>
        <taxon>Gammaproteobacteria</taxon>
        <taxon>Lysobacterales</taxon>
        <taxon>Lysobacteraceae</taxon>
        <taxon>Lysobacter</taxon>
    </lineage>
</organism>
<name>A0A3N2RHJ4_LYSEN</name>
<dbReference type="Proteomes" id="UP000275910">
    <property type="component" value="Unassembled WGS sequence"/>
</dbReference>
<dbReference type="EMBL" id="RCTY01000024">
    <property type="protein sequence ID" value="ROU06937.1"/>
    <property type="molecule type" value="Genomic_DNA"/>
</dbReference>
<dbReference type="InterPro" id="IPR011989">
    <property type="entry name" value="ARM-like"/>
</dbReference>
<protein>
    <recommendedName>
        <fullName evidence="3">HEAT repeat domain-containing protein</fullName>
    </recommendedName>
</protein>
<comment type="caution">
    <text evidence="1">The sequence shown here is derived from an EMBL/GenBank/DDBJ whole genome shotgun (WGS) entry which is preliminary data.</text>
</comment>
<dbReference type="Gene3D" id="1.25.10.10">
    <property type="entry name" value="Leucine-rich Repeat Variant"/>
    <property type="match status" value="1"/>
</dbReference>
<dbReference type="AlphaFoldDB" id="A0A3N2RHJ4"/>
<dbReference type="SUPFAM" id="SSF48371">
    <property type="entry name" value="ARM repeat"/>
    <property type="match status" value="1"/>
</dbReference>
<proteinExistence type="predicted"/>
<reference evidence="1 2" key="1">
    <citation type="submission" date="2018-10" db="EMBL/GenBank/DDBJ databases">
        <title>The genome of Lysobacter enzymogenes OH11.</title>
        <authorList>
            <person name="Liu F."/>
            <person name="Zhao Y."/>
            <person name="Qian G."/>
            <person name="Chen Y."/>
            <person name="Xu H."/>
        </authorList>
    </citation>
    <scope>NUCLEOTIDE SEQUENCE [LARGE SCALE GENOMIC DNA]</scope>
    <source>
        <strain evidence="1 2">OH11</strain>
    </source>
</reference>
<accession>A0A3N2RHJ4</accession>
<evidence type="ECO:0008006" key="3">
    <source>
        <dbReference type="Google" id="ProtNLM"/>
    </source>
</evidence>
<evidence type="ECO:0000313" key="1">
    <source>
        <dbReference type="EMBL" id="ROU06937.1"/>
    </source>
</evidence>
<evidence type="ECO:0000313" key="2">
    <source>
        <dbReference type="Proteomes" id="UP000275910"/>
    </source>
</evidence>
<gene>
    <name evidence="1" type="ORF">D9T17_10450</name>
</gene>
<dbReference type="InterPro" id="IPR016024">
    <property type="entry name" value="ARM-type_fold"/>
</dbReference>